<dbReference type="InterPro" id="IPR004172">
    <property type="entry name" value="L27_dom"/>
</dbReference>
<dbReference type="PANTHER" id="PTHR23122">
    <property type="entry name" value="MEMBRANE-ASSOCIATED GUANYLATE KINASE MAGUK"/>
    <property type="match status" value="1"/>
</dbReference>
<dbReference type="Gene3D" id="2.30.42.10">
    <property type="match status" value="1"/>
</dbReference>
<dbReference type="SUPFAM" id="SSF101288">
    <property type="entry name" value="L27 domain"/>
    <property type="match status" value="1"/>
</dbReference>
<protein>
    <submittedName>
        <fullName evidence="8">Uncharacterized protein</fullName>
    </submittedName>
</protein>
<dbReference type="InterPro" id="IPR036028">
    <property type="entry name" value="SH3-like_dom_sf"/>
</dbReference>
<dbReference type="PROSITE" id="PS50052">
    <property type="entry name" value="GUANYLATE_KINASE_2"/>
    <property type="match status" value="1"/>
</dbReference>
<accession>A0A914EBI9</accession>
<organism evidence="7 8">
    <name type="scientific">Acrobeloides nanus</name>
    <dbReference type="NCBI Taxonomy" id="290746"/>
    <lineage>
        <taxon>Eukaryota</taxon>
        <taxon>Metazoa</taxon>
        <taxon>Ecdysozoa</taxon>
        <taxon>Nematoda</taxon>
        <taxon>Chromadorea</taxon>
        <taxon>Rhabditida</taxon>
        <taxon>Tylenchina</taxon>
        <taxon>Cephalobomorpha</taxon>
        <taxon>Cephaloboidea</taxon>
        <taxon>Cephalobidae</taxon>
        <taxon>Acrobeloides</taxon>
    </lineage>
</organism>
<dbReference type="SMART" id="SM00072">
    <property type="entry name" value="GuKc"/>
    <property type="match status" value="1"/>
</dbReference>
<dbReference type="AlphaFoldDB" id="A0A914EBI9"/>
<dbReference type="Pfam" id="PF00595">
    <property type="entry name" value="PDZ"/>
    <property type="match status" value="1"/>
</dbReference>
<evidence type="ECO:0000256" key="2">
    <source>
        <dbReference type="ARBA" id="ARBA00022443"/>
    </source>
</evidence>
<evidence type="ECO:0000313" key="7">
    <source>
        <dbReference type="Proteomes" id="UP000887540"/>
    </source>
</evidence>
<dbReference type="InterPro" id="IPR036892">
    <property type="entry name" value="L27_dom_sf"/>
</dbReference>
<dbReference type="PROSITE" id="PS50106">
    <property type="entry name" value="PDZ"/>
    <property type="match status" value="1"/>
</dbReference>
<dbReference type="GO" id="GO:0030054">
    <property type="term" value="C:cell junction"/>
    <property type="evidence" value="ECO:0007669"/>
    <property type="project" value="UniProtKB-ARBA"/>
</dbReference>
<dbReference type="SUPFAM" id="SSF50044">
    <property type="entry name" value="SH3-domain"/>
    <property type="match status" value="1"/>
</dbReference>
<dbReference type="SMART" id="SM00569">
    <property type="entry name" value="L27"/>
    <property type="match status" value="1"/>
</dbReference>
<feature type="domain" description="PDZ" evidence="6">
    <location>
        <begin position="213"/>
        <end position="294"/>
    </location>
</feature>
<dbReference type="CDD" id="cd10831">
    <property type="entry name" value="PDZ_CASK-like"/>
    <property type="match status" value="1"/>
</dbReference>
<dbReference type="SUPFAM" id="SSF52540">
    <property type="entry name" value="P-loop containing nucleoside triphosphate hydrolases"/>
    <property type="match status" value="1"/>
</dbReference>
<dbReference type="FunFam" id="2.30.42.10:FF:000016">
    <property type="entry name" value="peripheral plasma membrane protein CASK isoform X2"/>
    <property type="match status" value="1"/>
</dbReference>
<comment type="similarity">
    <text evidence="1">Belongs to the MAGUK family.</text>
</comment>
<dbReference type="Gene3D" id="2.30.30.40">
    <property type="entry name" value="SH3 Domains"/>
    <property type="match status" value="1"/>
</dbReference>
<dbReference type="SMART" id="SM00228">
    <property type="entry name" value="PDZ"/>
    <property type="match status" value="1"/>
</dbReference>
<dbReference type="InterPro" id="IPR036034">
    <property type="entry name" value="PDZ_sf"/>
</dbReference>
<dbReference type="Pfam" id="PF00625">
    <property type="entry name" value="Guanylate_kin"/>
    <property type="match status" value="1"/>
</dbReference>
<keyword evidence="2 3" id="KW-0728">SH3 domain</keyword>
<evidence type="ECO:0000259" key="4">
    <source>
        <dbReference type="PROSITE" id="PS50002"/>
    </source>
</evidence>
<keyword evidence="7" id="KW-1185">Reference proteome</keyword>
<dbReference type="Gene3D" id="1.10.287.650">
    <property type="entry name" value="L27 domain"/>
    <property type="match status" value="1"/>
</dbReference>
<dbReference type="InterPro" id="IPR008144">
    <property type="entry name" value="Guanylate_kin-like_dom"/>
</dbReference>
<dbReference type="CDD" id="cd00071">
    <property type="entry name" value="GMPK"/>
    <property type="match status" value="1"/>
</dbReference>
<dbReference type="WBParaSite" id="ACRNAN_scaffold6660.g8086.t1">
    <property type="protein sequence ID" value="ACRNAN_scaffold6660.g8086.t1"/>
    <property type="gene ID" value="ACRNAN_scaffold6660.g8086"/>
</dbReference>
<dbReference type="GO" id="GO:0019098">
    <property type="term" value="P:reproductive behavior"/>
    <property type="evidence" value="ECO:0007669"/>
    <property type="project" value="UniProtKB-ARBA"/>
</dbReference>
<proteinExistence type="inferred from homology"/>
<dbReference type="Gene3D" id="3.40.50.300">
    <property type="entry name" value="P-loop containing nucleotide triphosphate hydrolases"/>
    <property type="match status" value="1"/>
</dbReference>
<dbReference type="SUPFAM" id="SSF50156">
    <property type="entry name" value="PDZ domain-like"/>
    <property type="match status" value="1"/>
</dbReference>
<evidence type="ECO:0000313" key="8">
    <source>
        <dbReference type="WBParaSite" id="ACRNAN_scaffold6660.g8086.t1"/>
    </source>
</evidence>
<dbReference type="Proteomes" id="UP000887540">
    <property type="component" value="Unplaced"/>
</dbReference>
<dbReference type="InterPro" id="IPR027417">
    <property type="entry name" value="P-loop_NTPase"/>
</dbReference>
<dbReference type="PROSITE" id="PS50002">
    <property type="entry name" value="SH3"/>
    <property type="match status" value="1"/>
</dbReference>
<dbReference type="PROSITE" id="PS00856">
    <property type="entry name" value="GUANYLATE_KINASE_1"/>
    <property type="match status" value="1"/>
</dbReference>
<evidence type="ECO:0000256" key="3">
    <source>
        <dbReference type="PROSITE-ProRule" id="PRU00192"/>
    </source>
</evidence>
<dbReference type="InterPro" id="IPR001452">
    <property type="entry name" value="SH3_domain"/>
</dbReference>
<dbReference type="InterPro" id="IPR014775">
    <property type="entry name" value="L27_C"/>
</dbReference>
<dbReference type="InterPro" id="IPR020590">
    <property type="entry name" value="Guanylate_kinase_CS"/>
</dbReference>
<name>A0A914EBI9_9BILA</name>
<dbReference type="InterPro" id="IPR050716">
    <property type="entry name" value="MAGUK"/>
</dbReference>
<evidence type="ECO:0000256" key="1">
    <source>
        <dbReference type="ARBA" id="ARBA00007014"/>
    </source>
</evidence>
<feature type="domain" description="Guanylate kinase-like" evidence="5">
    <location>
        <begin position="434"/>
        <end position="606"/>
    </location>
</feature>
<sequence length="621" mass="68904">MTASTSLTTVFIDSQLYDRISNQKVRPSAINHNAEQQLNEIRNELAGLLNPSNEALELSSLLDNPHLHAIIQANDIVLEEVYATSPLEAADYPSTSTGNIEIHNLANDVNALVSPHTLTGTPVGENDIRQPLSNAIPVSAQTHTGKPFSYANVNGSLVQMAAPGASSASISNPLVSPDAIPSTSTAGVINRPDGPVYDDDEDLLASAVSRVRLVQFQKDTEEPMGITLKVTEDGRCLVARIMHGGMIHRQATLHVGDEIREINNISVTNKSVDALQRMLRDARGSVTFKIVPSYRSAPPACEIYVRAQFDYDPVQDDLIPCPQAGIPFKTGDIIQVISKDDHNWWQARYVCPFPGLGNVGSTSPPPQIANHQPNLPGRSTSPAPVAGLIPSPELQEWRTACLAMERAKEQSHYLFEQLDLVTYEEVIRLSSFRRKTLVLLGAHGVGRRHIKNTLIHRHAQRFAYPIPHTTRPPRKDEVDGKHYYFVSNDQMLTDIQNNEYLEYGTHDECMYGTKLETIRAIHRSGKMAILDVEPQALKVLRTAEYAPFVVFIAAPDLHGLQDPDGSLERLVRESEILRQAFGHLFDYVICNNDIDETIRQLETVVEKLNAIPQWVPVSWVY</sequence>
<reference evidence="8" key="1">
    <citation type="submission" date="2022-11" db="UniProtKB">
        <authorList>
            <consortium name="WormBaseParasite"/>
        </authorList>
    </citation>
    <scope>IDENTIFICATION</scope>
</reference>
<evidence type="ECO:0000259" key="5">
    <source>
        <dbReference type="PROSITE" id="PS50052"/>
    </source>
</evidence>
<dbReference type="InterPro" id="IPR001478">
    <property type="entry name" value="PDZ"/>
</dbReference>
<dbReference type="FunFam" id="3.40.50.300:FF:000146">
    <property type="entry name" value="MAGUK p55 subfamily member 6 isoform X1"/>
    <property type="match status" value="1"/>
</dbReference>
<dbReference type="Pfam" id="PF02828">
    <property type="entry name" value="L27"/>
    <property type="match status" value="1"/>
</dbReference>
<dbReference type="SMART" id="SM00326">
    <property type="entry name" value="SH3"/>
    <property type="match status" value="1"/>
</dbReference>
<evidence type="ECO:0000259" key="6">
    <source>
        <dbReference type="PROSITE" id="PS50106"/>
    </source>
</evidence>
<dbReference type="Pfam" id="PF07653">
    <property type="entry name" value="SH3_2"/>
    <property type="match status" value="1"/>
</dbReference>
<dbReference type="InterPro" id="IPR008145">
    <property type="entry name" value="GK/Ca_channel_bsu"/>
</dbReference>
<feature type="domain" description="SH3" evidence="4">
    <location>
        <begin position="300"/>
        <end position="399"/>
    </location>
</feature>